<comment type="caution">
    <text evidence="3">The sequence shown here is derived from an EMBL/GenBank/DDBJ whole genome shotgun (WGS) entry which is preliminary data.</text>
</comment>
<feature type="region of interest" description="Disordered" evidence="1">
    <location>
        <begin position="315"/>
        <end position="339"/>
    </location>
</feature>
<sequence length="797" mass="90067">MMEEINSDEESLSGNLVSEFSGVRSKVSQVISIKQYFEKIQGDEFKDRVVRYRTLRQQPGHEAEAQAIKGKMPCIIPAGICQGGHAASNLIELSHISSIDLDYTDERTEEVFGKLKELPYVVGAHKSISGNGCKAFVLIAIQDSSEYNAYYAAVSAAISSYVNHPCDPKCKDITRPCFYSWHPEAYFNPDAIPFRLPETEKSSVPENTVPATPVPATPVASASPQPVPQAPAPGFLAQFVSDFEHLNPFVRGERNDIALKLGRMARSKGFSIEELEKITSVFSQHWSNADFTAEDIRQRVQAGYQFISTLPKVPQDTNQGPLRSRVHPAPQTTRNDSEEEDVLLENNNELRASAPYFPEEVYEHLPPFLKDCVKYANNPREKDITLLSCMNCCAACLPGTRFIYKNAEFSPNFYSAIQAPSAAGKGVVGFCIYLLEATQKHYDRLRRKQKKEFEENMFAWETEMQKARREKRKPDINLKPEEPKYVYIKIPSTISKSRLIAHLRDNGLVGGSMTSTEIYTMISAISQECGNFTDILCKAAQHEEIASSYKVDGDPISVQTPYLSLLLSGTQEQFIAFFQSLEDGLYNRFSIYTRQAQYIWESCAPKEGIDLRTYFRELGEQLAEMHLHLLEFPTRVTFSEAQWEEHTHQFSELLDKAIIEGTDAPGGIIFRHGLLAMRIAALLTVFRKWEDFKFAKEYRCSDEDFNTAMSIIHVLIEHSLLMSTALPASKHPPVAIHSFHRVNNVLNTLPTNFTYTEFLNAAHEKGISTTSVKRMLKKAQKCELIIKQEDTYQKTGK</sequence>
<dbReference type="RefSeq" id="WP_009128545.1">
    <property type="nucleotide sequence ID" value="NZ_JH992940.1"/>
</dbReference>
<dbReference type="AlphaFoldDB" id="K9EM46"/>
<name>K9EM46_9BACE</name>
<dbReference type="InterPro" id="IPR025048">
    <property type="entry name" value="DUF3987"/>
</dbReference>
<dbReference type="STRING" id="742727.HMPREF9447_00963"/>
<protein>
    <recommendedName>
        <fullName evidence="2">BT4734-like N-terminal domain-containing protein</fullName>
    </recommendedName>
</protein>
<evidence type="ECO:0000259" key="2">
    <source>
        <dbReference type="Pfam" id="PF08800"/>
    </source>
</evidence>
<dbReference type="EMBL" id="ADLF01000003">
    <property type="protein sequence ID" value="EKU91977.1"/>
    <property type="molecule type" value="Genomic_DNA"/>
</dbReference>
<feature type="domain" description="BT4734-like N-terminal" evidence="2">
    <location>
        <begin position="68"/>
        <end position="187"/>
    </location>
</feature>
<gene>
    <name evidence="3" type="ORF">HMPREF9447_00963</name>
</gene>
<organism evidence="3 4">
    <name type="scientific">Bacteroides oleiciplenus YIT 12058</name>
    <dbReference type="NCBI Taxonomy" id="742727"/>
    <lineage>
        <taxon>Bacteria</taxon>
        <taxon>Pseudomonadati</taxon>
        <taxon>Bacteroidota</taxon>
        <taxon>Bacteroidia</taxon>
        <taxon>Bacteroidales</taxon>
        <taxon>Bacteroidaceae</taxon>
        <taxon>Bacteroides</taxon>
    </lineage>
</organism>
<dbReference type="Pfam" id="PF13148">
    <property type="entry name" value="DUF3987"/>
    <property type="match status" value="1"/>
</dbReference>
<evidence type="ECO:0000313" key="3">
    <source>
        <dbReference type="EMBL" id="EKU91977.1"/>
    </source>
</evidence>
<dbReference type="InterPro" id="IPR014907">
    <property type="entry name" value="BT4734-like_N"/>
</dbReference>
<accession>K9EM46</accession>
<reference evidence="3 4" key="1">
    <citation type="submission" date="2012-09" db="EMBL/GenBank/DDBJ databases">
        <title>The Genome Sequence of Bacteroides oleiciplenus YIT 12058.</title>
        <authorList>
            <consortium name="The Broad Institute Genome Sequencing Platform"/>
            <person name="Earl A."/>
            <person name="Ward D."/>
            <person name="Feldgarden M."/>
            <person name="Gevers D."/>
            <person name="Morotomi M."/>
            <person name="Walker B."/>
            <person name="Young S.K."/>
            <person name="Zeng Q."/>
            <person name="Gargeya S."/>
            <person name="Fitzgerald M."/>
            <person name="Haas B."/>
            <person name="Abouelleil A."/>
            <person name="Alvarado L."/>
            <person name="Arachchi H.M."/>
            <person name="Berlin A.M."/>
            <person name="Chapman S.B."/>
            <person name="Goldberg J."/>
            <person name="Griggs A."/>
            <person name="Gujja S."/>
            <person name="Hansen M."/>
            <person name="Howarth C."/>
            <person name="Imamovic A."/>
            <person name="Larimer J."/>
            <person name="McCowen C."/>
            <person name="Montmayeur A."/>
            <person name="Murphy C."/>
            <person name="Neiman D."/>
            <person name="Pearson M."/>
            <person name="Priest M."/>
            <person name="Roberts A."/>
            <person name="Saif S."/>
            <person name="Shea T."/>
            <person name="Sisk P."/>
            <person name="Sykes S."/>
            <person name="Wortman J."/>
            <person name="Nusbaum C."/>
            <person name="Birren B."/>
        </authorList>
    </citation>
    <scope>NUCLEOTIDE SEQUENCE [LARGE SCALE GENOMIC DNA]</scope>
    <source>
        <strain evidence="3 4">YIT 12058</strain>
    </source>
</reference>
<dbReference type="HOGENOM" id="CLU_019555_0_0_10"/>
<dbReference type="Proteomes" id="UP000009872">
    <property type="component" value="Unassembled WGS sequence"/>
</dbReference>
<dbReference type="eggNOG" id="COG5519">
    <property type="taxonomic scope" value="Bacteria"/>
</dbReference>
<keyword evidence="4" id="KW-1185">Reference proteome</keyword>
<dbReference type="PATRIC" id="fig|742727.4.peg.964"/>
<dbReference type="Pfam" id="PF08800">
    <property type="entry name" value="BT4734-like_N"/>
    <property type="match status" value="1"/>
</dbReference>
<evidence type="ECO:0000313" key="4">
    <source>
        <dbReference type="Proteomes" id="UP000009872"/>
    </source>
</evidence>
<proteinExistence type="predicted"/>
<dbReference type="eggNOG" id="COG0358">
    <property type="taxonomic scope" value="Bacteria"/>
</dbReference>
<evidence type="ECO:0000256" key="1">
    <source>
        <dbReference type="SAM" id="MobiDB-lite"/>
    </source>
</evidence>